<organism evidence="2 3">
    <name type="scientific">Handroanthus impetiginosus</name>
    <dbReference type="NCBI Taxonomy" id="429701"/>
    <lineage>
        <taxon>Eukaryota</taxon>
        <taxon>Viridiplantae</taxon>
        <taxon>Streptophyta</taxon>
        <taxon>Embryophyta</taxon>
        <taxon>Tracheophyta</taxon>
        <taxon>Spermatophyta</taxon>
        <taxon>Magnoliopsida</taxon>
        <taxon>eudicotyledons</taxon>
        <taxon>Gunneridae</taxon>
        <taxon>Pentapetalae</taxon>
        <taxon>asterids</taxon>
        <taxon>lamiids</taxon>
        <taxon>Lamiales</taxon>
        <taxon>Bignoniaceae</taxon>
        <taxon>Crescentiina</taxon>
        <taxon>Tabebuia alliance</taxon>
        <taxon>Handroanthus</taxon>
    </lineage>
</organism>
<proteinExistence type="predicted"/>
<accession>A0A2G9IB09</accession>
<dbReference type="InterPro" id="IPR044797">
    <property type="entry name" value="At4g06598-like"/>
</dbReference>
<name>A0A2G9IB09_9LAMI</name>
<dbReference type="Proteomes" id="UP000231279">
    <property type="component" value="Unassembled WGS sequence"/>
</dbReference>
<gene>
    <name evidence="2" type="ORF">CDL12_00301</name>
</gene>
<sequence>MNYVAQDANKFKNITPSSSCGSQDFDIYRHGRHNSFNPDTNPSGKTKNKPWDSPSSSTTAPRGFPFPRDAAIVPNAGSVNTSHDADRNSTSSAEKQDPVESGPQDPKGASENMDSSAVKSSASETDTKRAKHCTLLWGASSLPMPGCKRNGFFLNVISFYGVMPEASKLR</sequence>
<dbReference type="OrthoDB" id="1878267at2759"/>
<feature type="compositionally biased region" description="Polar residues" evidence="1">
    <location>
        <begin position="34"/>
        <end position="45"/>
    </location>
</feature>
<dbReference type="EMBL" id="NKXS01000028">
    <property type="protein sequence ID" value="PIN26944.1"/>
    <property type="molecule type" value="Genomic_DNA"/>
</dbReference>
<keyword evidence="3" id="KW-1185">Reference proteome</keyword>
<dbReference type="PANTHER" id="PTHR46835:SF3">
    <property type="entry name" value="BASIC-LEUCINE ZIPPER (BZIP) TRANSCRIPTION FACTOR FAMILY PROTEIN"/>
    <property type="match status" value="1"/>
</dbReference>
<feature type="compositionally biased region" description="Polar residues" evidence="1">
    <location>
        <begin position="77"/>
        <end position="93"/>
    </location>
</feature>
<feature type="compositionally biased region" description="Polar residues" evidence="1">
    <location>
        <begin position="112"/>
        <end position="124"/>
    </location>
</feature>
<comment type="caution">
    <text evidence="2">The sequence shown here is derived from an EMBL/GenBank/DDBJ whole genome shotgun (WGS) entry which is preliminary data.</text>
</comment>
<feature type="region of interest" description="Disordered" evidence="1">
    <location>
        <begin position="1"/>
        <end position="129"/>
    </location>
</feature>
<dbReference type="PANTHER" id="PTHR46835">
    <property type="entry name" value="BASIC-LEUCINE ZIPPER (BZIP) TRANSCRIPTION FACTOR FAMILY PROTEIN-RELATED"/>
    <property type="match status" value="1"/>
</dbReference>
<dbReference type="AlphaFoldDB" id="A0A2G9IB09"/>
<evidence type="ECO:0000313" key="3">
    <source>
        <dbReference type="Proteomes" id="UP000231279"/>
    </source>
</evidence>
<protein>
    <submittedName>
        <fullName evidence="2">Uncharacterized protein</fullName>
    </submittedName>
</protein>
<reference evidence="3" key="1">
    <citation type="journal article" date="2018" name="Gigascience">
        <title>Genome assembly of the Pink Ipe (Handroanthus impetiginosus, Bignoniaceae), a highly valued, ecologically keystone Neotropical timber forest tree.</title>
        <authorList>
            <person name="Silva-Junior O.B."/>
            <person name="Grattapaglia D."/>
            <person name="Novaes E."/>
            <person name="Collevatti R.G."/>
        </authorList>
    </citation>
    <scope>NUCLEOTIDE SEQUENCE [LARGE SCALE GENOMIC DNA]</scope>
    <source>
        <strain evidence="3">cv. UFG-1</strain>
    </source>
</reference>
<feature type="compositionally biased region" description="Polar residues" evidence="1">
    <location>
        <begin position="12"/>
        <end position="22"/>
    </location>
</feature>
<evidence type="ECO:0000313" key="2">
    <source>
        <dbReference type="EMBL" id="PIN26944.1"/>
    </source>
</evidence>
<evidence type="ECO:0000256" key="1">
    <source>
        <dbReference type="SAM" id="MobiDB-lite"/>
    </source>
</evidence>